<proteinExistence type="predicted"/>
<reference evidence="1 2" key="1">
    <citation type="submission" date="2024-06" db="EMBL/GenBank/DDBJ databases">
        <title>The Natural Products Discovery Center: Release of the First 8490 Sequenced Strains for Exploring Actinobacteria Biosynthetic Diversity.</title>
        <authorList>
            <person name="Kalkreuter E."/>
            <person name="Kautsar S.A."/>
            <person name="Yang D."/>
            <person name="Bader C.D."/>
            <person name="Teijaro C.N."/>
            <person name="Fluegel L."/>
            <person name="Davis C.M."/>
            <person name="Simpson J.R."/>
            <person name="Lauterbach L."/>
            <person name="Steele A.D."/>
            <person name="Gui C."/>
            <person name="Meng S."/>
            <person name="Li G."/>
            <person name="Viehrig K."/>
            <person name="Ye F."/>
            <person name="Su P."/>
            <person name="Kiefer A.F."/>
            <person name="Nichols A."/>
            <person name="Cepeda A.J."/>
            <person name="Yan W."/>
            <person name="Fan B."/>
            <person name="Jiang Y."/>
            <person name="Adhikari A."/>
            <person name="Zheng C.-J."/>
            <person name="Schuster L."/>
            <person name="Cowan T.M."/>
            <person name="Smanski M.J."/>
            <person name="Chevrette M.G."/>
            <person name="De Carvalho L.P.S."/>
            <person name="Shen B."/>
        </authorList>
    </citation>
    <scope>NUCLEOTIDE SEQUENCE [LARGE SCALE GENOMIC DNA]</scope>
    <source>
        <strain evidence="1 2">NPDC052347</strain>
    </source>
</reference>
<gene>
    <name evidence="1" type="ORF">AB0L16_17485</name>
</gene>
<keyword evidence="2" id="KW-1185">Reference proteome</keyword>
<comment type="caution">
    <text evidence="1">The sequence shown here is derived from an EMBL/GenBank/DDBJ whole genome shotgun (WGS) entry which is preliminary data.</text>
</comment>
<dbReference type="Proteomes" id="UP001552594">
    <property type="component" value="Unassembled WGS sequence"/>
</dbReference>
<sequence length="103" mass="11217">MNRPVGVGGGPGLCQGEHPDVRAVHGMRNGNFELMECTPAGQILLHRKQRLQLRVPVPQDLETLPAAVEAALRAYGSGRLALKKQYAPVNWGWQDTSGQVVHL</sequence>
<organism evidence="1 2">
    <name type="scientific">Streptomyces orinoci</name>
    <name type="common">Streptoverticillium orinoci</name>
    <dbReference type="NCBI Taxonomy" id="67339"/>
    <lineage>
        <taxon>Bacteria</taxon>
        <taxon>Bacillati</taxon>
        <taxon>Actinomycetota</taxon>
        <taxon>Actinomycetes</taxon>
        <taxon>Kitasatosporales</taxon>
        <taxon>Streptomycetaceae</taxon>
        <taxon>Streptomyces</taxon>
    </lineage>
</organism>
<protein>
    <submittedName>
        <fullName evidence="1">Uncharacterized protein</fullName>
    </submittedName>
</protein>
<accession>A0ABV3JZR3</accession>
<name>A0ABV3JZR3_STRON</name>
<evidence type="ECO:0000313" key="1">
    <source>
        <dbReference type="EMBL" id="MEV5508245.1"/>
    </source>
</evidence>
<evidence type="ECO:0000313" key="2">
    <source>
        <dbReference type="Proteomes" id="UP001552594"/>
    </source>
</evidence>
<dbReference type="EMBL" id="JBFAUK010000012">
    <property type="protein sequence ID" value="MEV5508245.1"/>
    <property type="molecule type" value="Genomic_DNA"/>
</dbReference>